<reference evidence="2" key="1">
    <citation type="submission" date="2023-05" db="EMBL/GenBank/DDBJ databases">
        <authorList>
            <person name="Huff M."/>
        </authorList>
    </citation>
    <scope>NUCLEOTIDE SEQUENCE</scope>
</reference>
<feature type="domain" description="DUF629" evidence="1">
    <location>
        <begin position="146"/>
        <end position="200"/>
    </location>
</feature>
<sequence length="277" mass="31754">MIEAKSAPKGEFRILENWPTIEERKSEVEITVSEFNGVLQPMCIESSLPRVGSNEIKSGQSLFQQKNIVSISSRMKNMGNEENKLLTRVLEDPIELEQTQGIKMTFNTTKERRKEIELSVTAAQLLQQKAEYLQVGEVRISPGTLKKHLGILLPKFQLVIPDRVENECIEILLSCSWKPMDPNAAITMLEERSKQWDSSIVGSEIKNTGDGVLFALRRHSSRAQHLKRSTKNSFAGNRESGFIRENVKLKTRWMKKRMSYQGFMRHMSPCTSLIQEW</sequence>
<evidence type="ECO:0000313" key="3">
    <source>
        <dbReference type="Proteomes" id="UP000834106"/>
    </source>
</evidence>
<name>A0AAD2AE27_9LAMI</name>
<accession>A0AAD2AE27</accession>
<evidence type="ECO:0000259" key="1">
    <source>
        <dbReference type="Pfam" id="PF04780"/>
    </source>
</evidence>
<proteinExistence type="predicted"/>
<dbReference type="AlphaFoldDB" id="A0AAD2AE27"/>
<gene>
    <name evidence="2" type="ORF">FPE_LOCUS33948</name>
</gene>
<organism evidence="2 3">
    <name type="scientific">Fraxinus pennsylvanica</name>
    <dbReference type="NCBI Taxonomy" id="56036"/>
    <lineage>
        <taxon>Eukaryota</taxon>
        <taxon>Viridiplantae</taxon>
        <taxon>Streptophyta</taxon>
        <taxon>Embryophyta</taxon>
        <taxon>Tracheophyta</taxon>
        <taxon>Spermatophyta</taxon>
        <taxon>Magnoliopsida</taxon>
        <taxon>eudicotyledons</taxon>
        <taxon>Gunneridae</taxon>
        <taxon>Pentapetalae</taxon>
        <taxon>asterids</taxon>
        <taxon>lamiids</taxon>
        <taxon>Lamiales</taxon>
        <taxon>Oleaceae</taxon>
        <taxon>Oleeae</taxon>
        <taxon>Fraxinus</taxon>
    </lineage>
</organism>
<protein>
    <recommendedName>
        <fullName evidence="1">DUF629 domain-containing protein</fullName>
    </recommendedName>
</protein>
<dbReference type="Pfam" id="PF04780">
    <property type="entry name" value="DUF629"/>
    <property type="match status" value="1"/>
</dbReference>
<dbReference type="EMBL" id="OU503057">
    <property type="protein sequence ID" value="CAI9786518.1"/>
    <property type="molecule type" value="Genomic_DNA"/>
</dbReference>
<dbReference type="InterPro" id="IPR006865">
    <property type="entry name" value="DUF629"/>
</dbReference>
<keyword evidence="3" id="KW-1185">Reference proteome</keyword>
<dbReference type="Proteomes" id="UP000834106">
    <property type="component" value="Chromosome 22"/>
</dbReference>
<evidence type="ECO:0000313" key="2">
    <source>
        <dbReference type="EMBL" id="CAI9786518.1"/>
    </source>
</evidence>